<dbReference type="InterPro" id="IPR011004">
    <property type="entry name" value="Trimer_LpxA-like_sf"/>
</dbReference>
<sequence length="249" mass="26188">MTPRRRLPPETPIRAAPPGRPARDVAGASRRSGTRPGRAGAGSIAPRLAPFVGDSIPGTGTSPSWCDLVNCDPIDAVGTGGRVSFADQVRRAIARTEDLNSLRYADQQEIREAWSKLTGQAVDDSFHLIPPVYSDHGVGIRVGRNVFINQNCRFNDLGGIEIGDDVMLGPGVSLISSGHPVSPEERRTGVTTGAIRIGRNVWVGASAMIMQGVCVGDDAVVAAGAVVTRDVPERTVVGGVPARVIKVID</sequence>
<keyword evidence="6" id="KW-1185">Reference proteome</keyword>
<evidence type="ECO:0000256" key="4">
    <source>
        <dbReference type="SAM" id="MobiDB-lite"/>
    </source>
</evidence>
<evidence type="ECO:0008006" key="7">
    <source>
        <dbReference type="Google" id="ProtNLM"/>
    </source>
</evidence>
<evidence type="ECO:0000256" key="3">
    <source>
        <dbReference type="ARBA" id="ARBA00022737"/>
    </source>
</evidence>
<dbReference type="PANTHER" id="PTHR23416:SF23">
    <property type="entry name" value="ACETYLTRANSFERASE C18B11.09C-RELATED"/>
    <property type="match status" value="1"/>
</dbReference>
<dbReference type="PANTHER" id="PTHR23416">
    <property type="entry name" value="SIALIC ACID SYNTHASE-RELATED"/>
    <property type="match status" value="1"/>
</dbReference>
<proteinExistence type="inferred from homology"/>
<evidence type="ECO:0000313" key="6">
    <source>
        <dbReference type="Proteomes" id="UP001501414"/>
    </source>
</evidence>
<dbReference type="SUPFAM" id="SSF51161">
    <property type="entry name" value="Trimeric LpxA-like enzymes"/>
    <property type="match status" value="1"/>
</dbReference>
<keyword evidence="2" id="KW-0808">Transferase</keyword>
<dbReference type="Gene3D" id="2.160.10.10">
    <property type="entry name" value="Hexapeptide repeat proteins"/>
    <property type="match status" value="1"/>
</dbReference>
<dbReference type="Pfam" id="PF14602">
    <property type="entry name" value="Hexapep_2"/>
    <property type="match status" value="2"/>
</dbReference>
<name>A0ABN1XUY9_9PSEU</name>
<dbReference type="InterPro" id="IPR051159">
    <property type="entry name" value="Hexapeptide_acetyltransf"/>
</dbReference>
<dbReference type="PROSITE" id="PS00101">
    <property type="entry name" value="HEXAPEP_TRANSFERASES"/>
    <property type="match status" value="1"/>
</dbReference>
<dbReference type="EMBL" id="BAAAJK010000011">
    <property type="protein sequence ID" value="GAA1390883.1"/>
    <property type="molecule type" value="Genomic_DNA"/>
</dbReference>
<reference evidence="5 6" key="1">
    <citation type="journal article" date="2019" name="Int. J. Syst. Evol. Microbiol.">
        <title>The Global Catalogue of Microorganisms (GCM) 10K type strain sequencing project: providing services to taxonomists for standard genome sequencing and annotation.</title>
        <authorList>
            <consortium name="The Broad Institute Genomics Platform"/>
            <consortium name="The Broad Institute Genome Sequencing Center for Infectious Disease"/>
            <person name="Wu L."/>
            <person name="Ma J."/>
        </authorList>
    </citation>
    <scope>NUCLEOTIDE SEQUENCE [LARGE SCALE GENOMIC DNA]</scope>
    <source>
        <strain evidence="5 6">JCM 11896</strain>
    </source>
</reference>
<gene>
    <name evidence="5" type="ORF">GCM10009613_32400</name>
</gene>
<protein>
    <recommendedName>
        <fullName evidence="7">Sugar O-acetyltransferase</fullName>
    </recommendedName>
</protein>
<dbReference type="Proteomes" id="UP001501414">
    <property type="component" value="Unassembled WGS sequence"/>
</dbReference>
<evidence type="ECO:0000313" key="5">
    <source>
        <dbReference type="EMBL" id="GAA1390883.1"/>
    </source>
</evidence>
<organism evidence="5 6">
    <name type="scientific">Pseudonocardia kongjuensis</name>
    <dbReference type="NCBI Taxonomy" id="102227"/>
    <lineage>
        <taxon>Bacteria</taxon>
        <taxon>Bacillati</taxon>
        <taxon>Actinomycetota</taxon>
        <taxon>Actinomycetes</taxon>
        <taxon>Pseudonocardiales</taxon>
        <taxon>Pseudonocardiaceae</taxon>
        <taxon>Pseudonocardia</taxon>
    </lineage>
</organism>
<keyword evidence="3" id="KW-0677">Repeat</keyword>
<dbReference type="InterPro" id="IPR018357">
    <property type="entry name" value="Hexapep_transf_CS"/>
</dbReference>
<comment type="similarity">
    <text evidence="1">Belongs to the transferase hexapeptide repeat family.</text>
</comment>
<evidence type="ECO:0000256" key="1">
    <source>
        <dbReference type="ARBA" id="ARBA00007274"/>
    </source>
</evidence>
<accession>A0ABN1XUY9</accession>
<evidence type="ECO:0000256" key="2">
    <source>
        <dbReference type="ARBA" id="ARBA00022679"/>
    </source>
</evidence>
<feature type="region of interest" description="Disordered" evidence="4">
    <location>
        <begin position="1"/>
        <end position="50"/>
    </location>
</feature>
<dbReference type="InterPro" id="IPR001451">
    <property type="entry name" value="Hexapep"/>
</dbReference>
<comment type="caution">
    <text evidence="5">The sequence shown here is derived from an EMBL/GenBank/DDBJ whole genome shotgun (WGS) entry which is preliminary data.</text>
</comment>